<gene>
    <name evidence="1" type="ORF">D0Y65_038421</name>
</gene>
<dbReference type="EMBL" id="QZWG01000014">
    <property type="protein sequence ID" value="RZB68643.1"/>
    <property type="molecule type" value="Genomic_DNA"/>
</dbReference>
<protein>
    <submittedName>
        <fullName evidence="1">Uncharacterized protein</fullName>
    </submittedName>
</protein>
<accession>A0A445H4V1</accession>
<organism evidence="1 2">
    <name type="scientific">Glycine soja</name>
    <name type="common">Wild soybean</name>
    <dbReference type="NCBI Taxonomy" id="3848"/>
    <lineage>
        <taxon>Eukaryota</taxon>
        <taxon>Viridiplantae</taxon>
        <taxon>Streptophyta</taxon>
        <taxon>Embryophyta</taxon>
        <taxon>Tracheophyta</taxon>
        <taxon>Spermatophyta</taxon>
        <taxon>Magnoliopsida</taxon>
        <taxon>eudicotyledons</taxon>
        <taxon>Gunneridae</taxon>
        <taxon>Pentapetalae</taxon>
        <taxon>rosids</taxon>
        <taxon>fabids</taxon>
        <taxon>Fabales</taxon>
        <taxon>Fabaceae</taxon>
        <taxon>Papilionoideae</taxon>
        <taxon>50 kb inversion clade</taxon>
        <taxon>NPAAA clade</taxon>
        <taxon>indigoferoid/millettioid clade</taxon>
        <taxon>Phaseoleae</taxon>
        <taxon>Glycine</taxon>
        <taxon>Glycine subgen. Soja</taxon>
    </lineage>
</organism>
<reference evidence="1 2" key="1">
    <citation type="submission" date="2018-09" db="EMBL/GenBank/DDBJ databases">
        <title>A high-quality reference genome of wild soybean provides a powerful tool to mine soybean genomes.</title>
        <authorList>
            <person name="Xie M."/>
            <person name="Chung C.Y.L."/>
            <person name="Li M.-W."/>
            <person name="Wong F.-L."/>
            <person name="Chan T.-F."/>
            <person name="Lam H.-M."/>
        </authorList>
    </citation>
    <scope>NUCLEOTIDE SEQUENCE [LARGE SCALE GENOMIC DNA]</scope>
    <source>
        <strain evidence="2">cv. W05</strain>
        <tissue evidence="1">Hypocotyl of etiolated seedlings</tissue>
    </source>
</reference>
<dbReference type="Proteomes" id="UP000289340">
    <property type="component" value="Chromosome 14"/>
</dbReference>
<keyword evidence="2" id="KW-1185">Reference proteome</keyword>
<comment type="caution">
    <text evidence="1">The sequence shown here is derived from an EMBL/GenBank/DDBJ whole genome shotgun (WGS) entry which is preliminary data.</text>
</comment>
<name>A0A445H4V1_GLYSO</name>
<proteinExistence type="predicted"/>
<dbReference type="AlphaFoldDB" id="A0A445H4V1"/>
<evidence type="ECO:0000313" key="2">
    <source>
        <dbReference type="Proteomes" id="UP000289340"/>
    </source>
</evidence>
<sequence length="87" mass="10208">MHRHVAGLPILPENMCLLWMSINSRMIVRLYPLILPLDAVNYVNAGDEYITVLGVRGHRHFWKPNQLLWEVIARKQTVWDEDEDDSP</sequence>
<evidence type="ECO:0000313" key="1">
    <source>
        <dbReference type="EMBL" id="RZB68643.1"/>
    </source>
</evidence>